<keyword evidence="4" id="KW-1015">Disulfide bond</keyword>
<dbReference type="InterPro" id="IPR013766">
    <property type="entry name" value="Thioredoxin_domain"/>
</dbReference>
<evidence type="ECO:0000256" key="5">
    <source>
        <dbReference type="ARBA" id="ARBA00023284"/>
    </source>
</evidence>
<keyword evidence="3" id="KW-0735">Signal-anchor</keyword>
<dbReference type="GO" id="GO:0016853">
    <property type="term" value="F:isomerase activity"/>
    <property type="evidence" value="ECO:0007669"/>
    <property type="project" value="UniProtKB-KW"/>
</dbReference>
<keyword evidence="9" id="KW-1185">Reference proteome</keyword>
<dbReference type="InterPro" id="IPR036249">
    <property type="entry name" value="Thioredoxin-like_sf"/>
</dbReference>
<comment type="caution">
    <text evidence="8">The sequence shown here is derived from an EMBL/GenBank/DDBJ whole genome shotgun (WGS) entry which is preliminary data.</text>
</comment>
<feature type="domain" description="Thioredoxin" evidence="7">
    <location>
        <begin position="55"/>
        <end position="201"/>
    </location>
</feature>
<evidence type="ECO:0000256" key="1">
    <source>
        <dbReference type="ARBA" id="ARBA00004196"/>
    </source>
</evidence>
<dbReference type="Proteomes" id="UP000273158">
    <property type="component" value="Unassembled WGS sequence"/>
</dbReference>
<keyword evidence="3" id="KW-0812">Transmembrane</keyword>
<evidence type="ECO:0000313" key="9">
    <source>
        <dbReference type="Proteomes" id="UP000273158"/>
    </source>
</evidence>
<keyword evidence="8" id="KW-0413">Isomerase</keyword>
<dbReference type="Gene3D" id="3.40.30.10">
    <property type="entry name" value="Glutaredoxin"/>
    <property type="match status" value="1"/>
</dbReference>
<dbReference type="PANTHER" id="PTHR42852:SF6">
    <property type="entry name" value="THIOL:DISULFIDE INTERCHANGE PROTEIN DSBE"/>
    <property type="match status" value="1"/>
</dbReference>
<dbReference type="PROSITE" id="PS51257">
    <property type="entry name" value="PROKAR_LIPOPROTEIN"/>
    <property type="match status" value="1"/>
</dbReference>
<comment type="subcellular location">
    <subcellularLocation>
        <location evidence="1">Cell envelope</location>
    </subcellularLocation>
</comment>
<sequence length="209" mass="21456">MTGRTMTRKVAAAVAGLALAVSLAACTSPNDDLADQYKQGSNQGFVSGDGRVEEIPVDQRGEPIAFTGVAVDGTRISSDDYAGEVVVVNFWYAACGPCRAEAPILEGVAQATADAGASFLGINIYDGSEQAASFEKTYGITYPSLLADEDADLKLAFASATTVMAAPTTLVLDAEGRVAARFVGAVQSESILRTIVEDTVAESSAAGSS</sequence>
<evidence type="ECO:0000259" key="7">
    <source>
        <dbReference type="PROSITE" id="PS51352"/>
    </source>
</evidence>
<dbReference type="GO" id="GO:0016491">
    <property type="term" value="F:oxidoreductase activity"/>
    <property type="evidence" value="ECO:0007669"/>
    <property type="project" value="InterPro"/>
</dbReference>
<name>A0A498CLG6_9MICO</name>
<dbReference type="AlphaFoldDB" id="A0A498CLG6"/>
<evidence type="ECO:0000256" key="4">
    <source>
        <dbReference type="ARBA" id="ARBA00023157"/>
    </source>
</evidence>
<dbReference type="EMBL" id="RCDB01000001">
    <property type="protein sequence ID" value="RLK52821.1"/>
    <property type="molecule type" value="Genomic_DNA"/>
</dbReference>
<dbReference type="SUPFAM" id="SSF52833">
    <property type="entry name" value="Thioredoxin-like"/>
    <property type="match status" value="1"/>
</dbReference>
<evidence type="ECO:0000256" key="3">
    <source>
        <dbReference type="ARBA" id="ARBA00022968"/>
    </source>
</evidence>
<keyword evidence="6" id="KW-0732">Signal</keyword>
<dbReference type="InterPro" id="IPR013740">
    <property type="entry name" value="Redoxin"/>
</dbReference>
<dbReference type="GO" id="GO:0017004">
    <property type="term" value="P:cytochrome complex assembly"/>
    <property type="evidence" value="ECO:0007669"/>
    <property type="project" value="UniProtKB-KW"/>
</dbReference>
<protein>
    <submittedName>
        <fullName evidence="8">Thiol-disulfide isomerase/thioredoxin</fullName>
    </submittedName>
</protein>
<dbReference type="PROSITE" id="PS51352">
    <property type="entry name" value="THIOREDOXIN_2"/>
    <property type="match status" value="1"/>
</dbReference>
<gene>
    <name evidence="8" type="ORF">C7474_0779</name>
</gene>
<dbReference type="CDD" id="cd02966">
    <property type="entry name" value="TlpA_like_family"/>
    <property type="match status" value="1"/>
</dbReference>
<proteinExistence type="predicted"/>
<feature type="signal peptide" evidence="6">
    <location>
        <begin position="1"/>
        <end position="24"/>
    </location>
</feature>
<dbReference type="GO" id="GO:0030313">
    <property type="term" value="C:cell envelope"/>
    <property type="evidence" value="ECO:0007669"/>
    <property type="project" value="UniProtKB-SubCell"/>
</dbReference>
<reference evidence="8 9" key="1">
    <citation type="journal article" date="2015" name="Stand. Genomic Sci.">
        <title>Genomic Encyclopedia of Bacterial and Archaeal Type Strains, Phase III: the genomes of soil and plant-associated and newly described type strains.</title>
        <authorList>
            <person name="Whitman W.B."/>
            <person name="Woyke T."/>
            <person name="Klenk H.P."/>
            <person name="Zhou Y."/>
            <person name="Lilburn T.G."/>
            <person name="Beck B.J."/>
            <person name="De Vos P."/>
            <person name="Vandamme P."/>
            <person name="Eisen J.A."/>
            <person name="Garrity G."/>
            <person name="Hugenholtz P."/>
            <person name="Kyrpides N.C."/>
        </authorList>
    </citation>
    <scope>NUCLEOTIDE SEQUENCE [LARGE SCALE GENOMIC DNA]</scope>
    <source>
        <strain evidence="8 9">S2T63</strain>
    </source>
</reference>
<organism evidence="8 9">
    <name type="scientific">Microbacterium telephonicum</name>
    <dbReference type="NCBI Taxonomy" id="1714841"/>
    <lineage>
        <taxon>Bacteria</taxon>
        <taxon>Bacillati</taxon>
        <taxon>Actinomycetota</taxon>
        <taxon>Actinomycetes</taxon>
        <taxon>Micrococcales</taxon>
        <taxon>Microbacteriaceae</taxon>
        <taxon>Microbacterium</taxon>
    </lineage>
</organism>
<keyword evidence="2" id="KW-0201">Cytochrome c-type biogenesis</keyword>
<feature type="chain" id="PRO_5039568835" evidence="6">
    <location>
        <begin position="25"/>
        <end position="209"/>
    </location>
</feature>
<dbReference type="InterPro" id="IPR050553">
    <property type="entry name" value="Thioredoxin_ResA/DsbE_sf"/>
</dbReference>
<dbReference type="PANTHER" id="PTHR42852">
    <property type="entry name" value="THIOL:DISULFIDE INTERCHANGE PROTEIN DSBE"/>
    <property type="match status" value="1"/>
</dbReference>
<evidence type="ECO:0000256" key="6">
    <source>
        <dbReference type="SAM" id="SignalP"/>
    </source>
</evidence>
<evidence type="ECO:0000256" key="2">
    <source>
        <dbReference type="ARBA" id="ARBA00022748"/>
    </source>
</evidence>
<dbReference type="Pfam" id="PF08534">
    <property type="entry name" value="Redoxin"/>
    <property type="match status" value="1"/>
</dbReference>
<keyword evidence="5" id="KW-0676">Redox-active center</keyword>
<evidence type="ECO:0000313" key="8">
    <source>
        <dbReference type="EMBL" id="RLK52821.1"/>
    </source>
</evidence>
<accession>A0A498CLG6</accession>